<dbReference type="RefSeq" id="WP_345486792.1">
    <property type="nucleotide sequence ID" value="NZ_BAAAWU010000001.1"/>
</dbReference>
<organism evidence="1 2">
    <name type="scientific">Streptomyces roseoviridis</name>
    <dbReference type="NCBI Taxonomy" id="67361"/>
    <lineage>
        <taxon>Bacteria</taxon>
        <taxon>Bacillati</taxon>
        <taxon>Actinomycetota</taxon>
        <taxon>Actinomycetes</taxon>
        <taxon>Kitasatosporales</taxon>
        <taxon>Streptomycetaceae</taxon>
        <taxon>Streptomyces</taxon>
    </lineage>
</organism>
<sequence length="134" mass="14627">MAGHRKRGTEAGLRPGAYLYDPGAGRVGEYRGQAGPYAMLRPLGGGREWQADPEKVRPATPAERLSAGVRAANERTEVAYDLSRPPVPVPHCVECAELAGSRAAARARFDWSAETDANVLLRRHQADVHQDERQ</sequence>
<protein>
    <submittedName>
        <fullName evidence="1">Uncharacterized protein</fullName>
    </submittedName>
</protein>
<keyword evidence="2" id="KW-1185">Reference proteome</keyword>
<evidence type="ECO:0000313" key="1">
    <source>
        <dbReference type="EMBL" id="MFB9554169.1"/>
    </source>
</evidence>
<comment type="caution">
    <text evidence="1">The sequence shown here is derived from an EMBL/GenBank/DDBJ whole genome shotgun (WGS) entry which is preliminary data.</text>
</comment>
<accession>A0ABV5QLB6</accession>
<evidence type="ECO:0000313" key="2">
    <source>
        <dbReference type="Proteomes" id="UP001589716"/>
    </source>
</evidence>
<name>A0ABV5QLB6_9ACTN</name>
<dbReference type="Proteomes" id="UP001589716">
    <property type="component" value="Unassembled WGS sequence"/>
</dbReference>
<gene>
    <name evidence="1" type="ORF">ACFFTP_08165</name>
</gene>
<proteinExistence type="predicted"/>
<reference evidence="1 2" key="1">
    <citation type="submission" date="2024-09" db="EMBL/GenBank/DDBJ databases">
        <authorList>
            <person name="Sun Q."/>
            <person name="Mori K."/>
        </authorList>
    </citation>
    <scope>NUCLEOTIDE SEQUENCE [LARGE SCALE GENOMIC DNA]</scope>
    <source>
        <strain evidence="1 2">JCM 4414</strain>
    </source>
</reference>
<dbReference type="EMBL" id="JBHMCT010000007">
    <property type="protein sequence ID" value="MFB9554169.1"/>
    <property type="molecule type" value="Genomic_DNA"/>
</dbReference>